<reference evidence="1" key="1">
    <citation type="submission" date="2019-08" db="EMBL/GenBank/DDBJ databases">
        <authorList>
            <person name="Kucharzyk K."/>
            <person name="Murdoch R.W."/>
            <person name="Higgins S."/>
            <person name="Loffler F."/>
        </authorList>
    </citation>
    <scope>NUCLEOTIDE SEQUENCE</scope>
</reference>
<organism evidence="1">
    <name type="scientific">bioreactor metagenome</name>
    <dbReference type="NCBI Taxonomy" id="1076179"/>
    <lineage>
        <taxon>unclassified sequences</taxon>
        <taxon>metagenomes</taxon>
        <taxon>ecological metagenomes</taxon>
    </lineage>
</organism>
<gene>
    <name evidence="1" type="ORF">SDC9_63393</name>
</gene>
<accession>A0A644XMI1</accession>
<evidence type="ECO:0000313" key="1">
    <source>
        <dbReference type="EMBL" id="MPM17011.1"/>
    </source>
</evidence>
<name>A0A644XMI1_9ZZZZ</name>
<protein>
    <submittedName>
        <fullName evidence="1">Uncharacterized protein</fullName>
    </submittedName>
</protein>
<sequence>MGNILGPLPTQFFFTLQGFLQRPGCIRNYVKLHDVLALYSYSSLAACHPVQSLGKIPTLLFQRFEKQESQQRRNYQCNQQRPDEYALGRCQQGSVAFHFRESRQIDCVTIEKFARTGFHFQPSQILDQAELESPASARSSFSLAVRVEQLTEAVGNIEIGGCIRQGTEERRGGVRGNRLLCIKQLGDDVGIQRCLLLCMPGGLGCIESKGEEKR</sequence>
<dbReference type="AlphaFoldDB" id="A0A644XMI1"/>
<proteinExistence type="predicted"/>
<dbReference type="EMBL" id="VSSQ01002716">
    <property type="protein sequence ID" value="MPM17011.1"/>
    <property type="molecule type" value="Genomic_DNA"/>
</dbReference>
<comment type="caution">
    <text evidence="1">The sequence shown here is derived from an EMBL/GenBank/DDBJ whole genome shotgun (WGS) entry which is preliminary data.</text>
</comment>